<evidence type="ECO:0000256" key="4">
    <source>
        <dbReference type="ARBA" id="ARBA00023235"/>
    </source>
</evidence>
<dbReference type="Pfam" id="PF01467">
    <property type="entry name" value="CTP_transf_like"/>
    <property type="match status" value="1"/>
</dbReference>
<dbReference type="InterPro" id="IPR050385">
    <property type="entry name" value="Archaeal_FAD_synthase"/>
</dbReference>
<dbReference type="KEGG" id="osg:BST96_06905"/>
<dbReference type="Gene3D" id="3.40.50.620">
    <property type="entry name" value="HUPs"/>
    <property type="match status" value="1"/>
</dbReference>
<keyword evidence="8" id="KW-1185">Reference proteome</keyword>
<proteinExistence type="predicted"/>
<evidence type="ECO:0000256" key="5">
    <source>
        <dbReference type="ARBA" id="ARBA00024063"/>
    </source>
</evidence>
<evidence type="ECO:0000256" key="3">
    <source>
        <dbReference type="ARBA" id="ARBA00022723"/>
    </source>
</evidence>
<keyword evidence="2" id="KW-0548">Nucleotidyltransferase</keyword>
<keyword evidence="3" id="KW-0479">Metal-binding</keyword>
<dbReference type="GO" id="GO:0016779">
    <property type="term" value="F:nucleotidyltransferase activity"/>
    <property type="evidence" value="ECO:0007669"/>
    <property type="project" value="UniProtKB-KW"/>
</dbReference>
<dbReference type="PANTHER" id="PTHR43793">
    <property type="entry name" value="FAD SYNTHASE"/>
    <property type="match status" value="1"/>
</dbReference>
<sequence>MKKVYVGMSADLIHPGHINIINEAQKLGEVTVGVLTDQAIASYKRLPFLSYEQRKGVVENIKGVSSVVPQETLDYRPNLQAYKPDIVVHGDDWKSGVQAKTRQQVIDTLAEWGGDLVEVTYTEGISSTQLHEGLKEVGTTPDIRLKRLRRLIDAKPIVRVLEAHTPLCGLIIEHANADVEGVKREFDAMWSSSLTDSTAKGKPDIEALDLTSRLQNINDTFEVTTKPLIYDADTGGIPEHFAFTVKSLERVGVSAVIIEDKVGLKKNSLFGNDVEQQQASIEEFCHKIAVGKNAQITDDFMVIARIESLILERGMDDAVERAKAYIAAGADGIMIHSREKSPAEILEFCAIYRALETQVPLVAVPSSYNSITDTELADAGVNVVIYANHMLRAAYPAMNDVAHSILEHGRSLECADKCMPIKGILDLIPGTR</sequence>
<gene>
    <name evidence="7" type="ORF">BST96_06905</name>
</gene>
<dbReference type="SUPFAM" id="SSF52374">
    <property type="entry name" value="Nucleotidylyl transferase"/>
    <property type="match status" value="1"/>
</dbReference>
<protein>
    <recommendedName>
        <fullName evidence="5">phosphoenolpyruvate mutase</fullName>
        <ecNumber evidence="5">5.4.2.9</ecNumber>
    </recommendedName>
</protein>
<dbReference type="CDD" id="cd00377">
    <property type="entry name" value="ICL_PEPM"/>
    <property type="match status" value="1"/>
</dbReference>
<evidence type="ECO:0000313" key="8">
    <source>
        <dbReference type="Proteomes" id="UP000193450"/>
    </source>
</evidence>
<dbReference type="CDD" id="cd02170">
    <property type="entry name" value="cytidylyltransferase"/>
    <property type="match status" value="1"/>
</dbReference>
<keyword evidence="4" id="KW-0413">Isomerase</keyword>
<dbReference type="InterPro" id="IPR040442">
    <property type="entry name" value="Pyrv_kinase-like_dom_sf"/>
</dbReference>
<reference evidence="7 8" key="1">
    <citation type="submission" date="2016-11" db="EMBL/GenBank/DDBJ databases">
        <title>Trade-off between light-utilization and light-protection in marine flavobacteria.</title>
        <authorList>
            <person name="Kumagai Y."/>
        </authorList>
    </citation>
    <scope>NUCLEOTIDE SEQUENCE [LARGE SCALE GENOMIC DNA]</scope>
    <source>
        <strain evidence="7 8">NBRC 107125</strain>
    </source>
</reference>
<organism evidence="7 8">
    <name type="scientific">Oceanicoccus sagamiensis</name>
    <dbReference type="NCBI Taxonomy" id="716816"/>
    <lineage>
        <taxon>Bacteria</taxon>
        <taxon>Pseudomonadati</taxon>
        <taxon>Pseudomonadota</taxon>
        <taxon>Gammaproteobacteria</taxon>
        <taxon>Cellvibrionales</taxon>
        <taxon>Spongiibacteraceae</taxon>
        <taxon>Oceanicoccus</taxon>
    </lineage>
</organism>
<evidence type="ECO:0000259" key="6">
    <source>
        <dbReference type="Pfam" id="PF01467"/>
    </source>
</evidence>
<dbReference type="InterPro" id="IPR015813">
    <property type="entry name" value="Pyrv/PenolPyrv_kinase-like_dom"/>
</dbReference>
<accession>A0A1X9NFZ4</accession>
<dbReference type="GO" id="GO:0050188">
    <property type="term" value="F:phosphoenolpyruvate mutase activity"/>
    <property type="evidence" value="ECO:0007669"/>
    <property type="project" value="UniProtKB-EC"/>
</dbReference>
<dbReference type="SUPFAM" id="SSF51621">
    <property type="entry name" value="Phosphoenolpyruvate/pyruvate domain"/>
    <property type="match status" value="1"/>
</dbReference>
<dbReference type="STRING" id="716816.BST96_06905"/>
<dbReference type="Proteomes" id="UP000193450">
    <property type="component" value="Chromosome"/>
</dbReference>
<dbReference type="RefSeq" id="WP_085757988.1">
    <property type="nucleotide sequence ID" value="NZ_CP019343.1"/>
</dbReference>
<name>A0A1X9NFZ4_9GAMM</name>
<dbReference type="Gene3D" id="3.20.20.60">
    <property type="entry name" value="Phosphoenolpyruvate-binding domains"/>
    <property type="match status" value="1"/>
</dbReference>
<feature type="domain" description="Cytidyltransferase-like" evidence="6">
    <location>
        <begin position="9"/>
        <end position="130"/>
    </location>
</feature>
<dbReference type="NCBIfam" id="TIGR00125">
    <property type="entry name" value="cyt_tran_rel"/>
    <property type="match status" value="1"/>
</dbReference>
<dbReference type="InterPro" id="IPR014729">
    <property type="entry name" value="Rossmann-like_a/b/a_fold"/>
</dbReference>
<dbReference type="NCBIfam" id="TIGR02320">
    <property type="entry name" value="PEP_mutase"/>
    <property type="match status" value="1"/>
</dbReference>
<dbReference type="AlphaFoldDB" id="A0A1X9NFZ4"/>
<evidence type="ECO:0000256" key="1">
    <source>
        <dbReference type="ARBA" id="ARBA00022679"/>
    </source>
</evidence>
<dbReference type="GO" id="GO:0046872">
    <property type="term" value="F:metal ion binding"/>
    <property type="evidence" value="ECO:0007669"/>
    <property type="project" value="UniProtKB-KW"/>
</dbReference>
<dbReference type="OrthoDB" id="9771433at2"/>
<dbReference type="InterPro" id="IPR012698">
    <property type="entry name" value="PEnolPyrv_PMutase_core"/>
</dbReference>
<dbReference type="PANTHER" id="PTHR43793:SF1">
    <property type="entry name" value="FAD SYNTHASE"/>
    <property type="match status" value="1"/>
</dbReference>
<evidence type="ECO:0000256" key="2">
    <source>
        <dbReference type="ARBA" id="ARBA00022695"/>
    </source>
</evidence>
<dbReference type="InterPro" id="IPR004821">
    <property type="entry name" value="Cyt_trans-like"/>
</dbReference>
<keyword evidence="7" id="KW-0670">Pyruvate</keyword>
<dbReference type="Pfam" id="PF13714">
    <property type="entry name" value="PEP_mutase"/>
    <property type="match status" value="1"/>
</dbReference>
<keyword evidence="1" id="KW-0808">Transferase</keyword>
<dbReference type="EMBL" id="CP019343">
    <property type="protein sequence ID" value="ARN73867.1"/>
    <property type="molecule type" value="Genomic_DNA"/>
</dbReference>
<evidence type="ECO:0000313" key="7">
    <source>
        <dbReference type="EMBL" id="ARN73867.1"/>
    </source>
</evidence>
<dbReference type="EC" id="5.4.2.9" evidence="5"/>
<dbReference type="InterPro" id="IPR039556">
    <property type="entry name" value="ICL/PEPM"/>
</dbReference>